<evidence type="ECO:0000259" key="1">
    <source>
        <dbReference type="PROSITE" id="PS50887"/>
    </source>
</evidence>
<gene>
    <name evidence="2" type="ORF">HMPREF9104_01798</name>
</gene>
<dbReference type="Gene3D" id="3.30.70.270">
    <property type="match status" value="1"/>
</dbReference>
<comment type="caution">
    <text evidence="2">The sequence shown here is derived from an EMBL/GenBank/DDBJ whole genome shotgun (WGS) entry which is preliminary data.</text>
</comment>
<accession>H1LGS0</accession>
<name>H1LGS0_9LACO</name>
<dbReference type="PATRIC" id="fig|797516.3.peg.1614"/>
<dbReference type="SMART" id="SM00267">
    <property type="entry name" value="GGDEF"/>
    <property type="match status" value="1"/>
</dbReference>
<dbReference type="FunFam" id="3.30.70.270:FF:000001">
    <property type="entry name" value="Diguanylate cyclase domain protein"/>
    <property type="match status" value="1"/>
</dbReference>
<dbReference type="SUPFAM" id="SSF55073">
    <property type="entry name" value="Nucleotide cyclase"/>
    <property type="match status" value="1"/>
</dbReference>
<dbReference type="EMBL" id="AGRJ01000156">
    <property type="protein sequence ID" value="EHO50823.1"/>
    <property type="molecule type" value="Genomic_DNA"/>
</dbReference>
<dbReference type="NCBIfam" id="TIGR00254">
    <property type="entry name" value="GGDEF"/>
    <property type="match status" value="1"/>
</dbReference>
<evidence type="ECO:0000313" key="3">
    <source>
        <dbReference type="Proteomes" id="UP000005025"/>
    </source>
</evidence>
<dbReference type="PANTHER" id="PTHR45138">
    <property type="entry name" value="REGULATORY COMPONENTS OF SENSORY TRANSDUCTION SYSTEM"/>
    <property type="match status" value="1"/>
</dbReference>
<dbReference type="Proteomes" id="UP000005025">
    <property type="component" value="Unassembled WGS sequence"/>
</dbReference>
<protein>
    <submittedName>
        <fullName evidence="2">Diguanylate cyclase domain protein</fullName>
    </submittedName>
</protein>
<reference evidence="2 3" key="1">
    <citation type="submission" date="2011-09" db="EMBL/GenBank/DDBJ databases">
        <authorList>
            <person name="Weinstock G."/>
            <person name="Sodergren E."/>
            <person name="Clifton S."/>
            <person name="Fulton L."/>
            <person name="Fulton B."/>
            <person name="Courtney L."/>
            <person name="Fronick C."/>
            <person name="Harrison M."/>
            <person name="Strong C."/>
            <person name="Farmer C."/>
            <person name="Delahaunty K."/>
            <person name="Markovic C."/>
            <person name="Hall O."/>
            <person name="Minx P."/>
            <person name="Tomlinson C."/>
            <person name="Mitreva M."/>
            <person name="Hou S."/>
            <person name="Chen J."/>
            <person name="Wollam A."/>
            <person name="Pepin K.H."/>
            <person name="Johnson M."/>
            <person name="Bhonagiri V."/>
            <person name="Zhang X."/>
            <person name="Suruliraj S."/>
            <person name="Warren W."/>
            <person name="Chinwalla A."/>
            <person name="Mardis E.R."/>
            <person name="Wilson R.K."/>
        </authorList>
    </citation>
    <scope>NUCLEOTIDE SEQUENCE [LARGE SCALE GENOMIC DNA]</scope>
    <source>
        <strain evidence="2 3">F0435</strain>
    </source>
</reference>
<sequence length="198" mass="22476">MSTFYWALKLIYQDNQLLVVLSKNASHDYLTGLLNQRMYEADFHRQLKIARQQATPLSLVAFDIDYFKEINDHHGHVAGNQVLVEVSTALKRVSQGYQSDSRLYRVGGEEFNLVLPNNDRKSAEQLALKCCETIANSVIQYKGVRISVTLSAGVSDLTQSDKQVVDLYLRADHNLYLSKQRGRNRVTVDGKTIVANKR</sequence>
<dbReference type="InterPro" id="IPR050469">
    <property type="entry name" value="Diguanylate_Cyclase"/>
</dbReference>
<feature type="domain" description="GGDEF" evidence="1">
    <location>
        <begin position="55"/>
        <end position="191"/>
    </location>
</feature>
<dbReference type="InterPro" id="IPR000160">
    <property type="entry name" value="GGDEF_dom"/>
</dbReference>
<dbReference type="PANTHER" id="PTHR45138:SF9">
    <property type="entry name" value="DIGUANYLATE CYCLASE DGCM-RELATED"/>
    <property type="match status" value="1"/>
</dbReference>
<dbReference type="InterPro" id="IPR029787">
    <property type="entry name" value="Nucleotide_cyclase"/>
</dbReference>
<dbReference type="CDD" id="cd01949">
    <property type="entry name" value="GGDEF"/>
    <property type="match status" value="1"/>
</dbReference>
<dbReference type="AlphaFoldDB" id="H1LGS0"/>
<dbReference type="Pfam" id="PF00990">
    <property type="entry name" value="GGDEF"/>
    <property type="match status" value="1"/>
</dbReference>
<dbReference type="InterPro" id="IPR043128">
    <property type="entry name" value="Rev_trsase/Diguanyl_cyclase"/>
</dbReference>
<organism evidence="2 3">
    <name type="scientific">Lentilactobacillus kisonensis F0435</name>
    <dbReference type="NCBI Taxonomy" id="797516"/>
    <lineage>
        <taxon>Bacteria</taxon>
        <taxon>Bacillati</taxon>
        <taxon>Bacillota</taxon>
        <taxon>Bacilli</taxon>
        <taxon>Lactobacillales</taxon>
        <taxon>Lactobacillaceae</taxon>
        <taxon>Lentilactobacillus</taxon>
    </lineage>
</organism>
<dbReference type="STRING" id="797516.HMPREF9104_01798"/>
<proteinExistence type="predicted"/>
<dbReference type="GO" id="GO:0052621">
    <property type="term" value="F:diguanylate cyclase activity"/>
    <property type="evidence" value="ECO:0007669"/>
    <property type="project" value="TreeGrafter"/>
</dbReference>
<evidence type="ECO:0000313" key="2">
    <source>
        <dbReference type="EMBL" id="EHO50823.1"/>
    </source>
</evidence>
<dbReference type="HOGENOM" id="CLU_000445_11_16_9"/>
<dbReference type="PROSITE" id="PS50887">
    <property type="entry name" value="GGDEF"/>
    <property type="match status" value="1"/>
</dbReference>